<accession>A0A1X0RYI4</accession>
<dbReference type="EMBL" id="KV921370">
    <property type="protein sequence ID" value="ORE16958.1"/>
    <property type="molecule type" value="Genomic_DNA"/>
</dbReference>
<name>A0A1X0RYI4_RHIZD</name>
<proteinExistence type="predicted"/>
<dbReference type="AlphaFoldDB" id="A0A1X0RYI4"/>
<reference evidence="1 2" key="1">
    <citation type="journal article" date="2016" name="Proc. Natl. Acad. Sci. U.S.A.">
        <title>Lipid metabolic changes in an early divergent fungus govern the establishment of a mutualistic symbiosis with endobacteria.</title>
        <authorList>
            <person name="Lastovetsky O.A."/>
            <person name="Gaspar M.L."/>
            <person name="Mondo S.J."/>
            <person name="LaButti K.M."/>
            <person name="Sandor L."/>
            <person name="Grigoriev I.V."/>
            <person name="Henry S.A."/>
            <person name="Pawlowska T.E."/>
        </authorList>
    </citation>
    <scope>NUCLEOTIDE SEQUENCE [LARGE SCALE GENOMIC DNA]</scope>
    <source>
        <strain evidence="1 2">ATCC 11559</strain>
    </source>
</reference>
<sequence length="216" mass="25521">KMEPGRLEVIKTFNTQGGIDELTNRFLQQSHRKRTHQLYNRRWSLWTSWCKKQQLAINNLQYELKNILKLLVQQQYYSYQYLNVIRSSVGSIFKIVHKDKPPLAQHPLILEFFVAKKRSEVILPKKQQLETWDLDILLQYMVKDYSNNDILSLPQLQEKAILLLCIAMMWRPRSDIGTLQARDIEFSYINEGSSTTQIVTGMTLHIRQPKEKASQK</sequence>
<dbReference type="Proteomes" id="UP000242381">
    <property type="component" value="Unassembled WGS sequence"/>
</dbReference>
<dbReference type="VEuPathDB" id="FungiDB:BCV72DRAFT_207318"/>
<evidence type="ECO:0000313" key="1">
    <source>
        <dbReference type="EMBL" id="ORE16958.1"/>
    </source>
</evidence>
<organism evidence="1 2">
    <name type="scientific">Rhizopus microsporus</name>
    <dbReference type="NCBI Taxonomy" id="58291"/>
    <lineage>
        <taxon>Eukaryota</taxon>
        <taxon>Fungi</taxon>
        <taxon>Fungi incertae sedis</taxon>
        <taxon>Mucoromycota</taxon>
        <taxon>Mucoromycotina</taxon>
        <taxon>Mucoromycetes</taxon>
        <taxon>Mucorales</taxon>
        <taxon>Mucorineae</taxon>
        <taxon>Rhizopodaceae</taxon>
        <taxon>Rhizopus</taxon>
    </lineage>
</organism>
<dbReference type="SUPFAM" id="SSF47823">
    <property type="entry name" value="lambda integrase-like, N-terminal domain"/>
    <property type="match status" value="1"/>
</dbReference>
<feature type="non-terminal residue" evidence="1">
    <location>
        <position position="1"/>
    </location>
</feature>
<gene>
    <name evidence="1" type="ORF">BCV71DRAFT_182451</name>
</gene>
<protein>
    <submittedName>
        <fullName evidence="1">Uncharacterized protein</fullName>
    </submittedName>
</protein>
<dbReference type="PANTHER" id="PTHR35617">
    <property type="entry name" value="PHAGE_INTEGRASE DOMAIN-CONTAINING PROTEIN"/>
    <property type="match status" value="1"/>
</dbReference>
<evidence type="ECO:0000313" key="2">
    <source>
        <dbReference type="Proteomes" id="UP000242381"/>
    </source>
</evidence>
<dbReference type="PANTHER" id="PTHR35617:SF3">
    <property type="entry name" value="CORE-BINDING (CB) DOMAIN-CONTAINING PROTEIN"/>
    <property type="match status" value="1"/>
</dbReference>